<sequence>LILTKKTNSDVSFSFFVSDLLAMLRFDSDFCPFWTRNPMSKCLVADSNLL</sequence>
<protein>
    <submittedName>
        <fullName evidence="1">Ovule protein</fullName>
    </submittedName>
</protein>
<name>A0A0R3SI79_HYMDI</name>
<dbReference type="AlphaFoldDB" id="A0A0R3SI79"/>
<accession>A0A0R3SI79</accession>
<evidence type="ECO:0000313" key="1">
    <source>
        <dbReference type="WBParaSite" id="HDID_0000464401-mRNA-1"/>
    </source>
</evidence>
<reference evidence="1" key="1">
    <citation type="submission" date="2017-02" db="UniProtKB">
        <authorList>
            <consortium name="WormBaseParasite"/>
        </authorList>
    </citation>
    <scope>IDENTIFICATION</scope>
</reference>
<proteinExistence type="predicted"/>
<dbReference type="WBParaSite" id="HDID_0000464401-mRNA-1">
    <property type="protein sequence ID" value="HDID_0000464401-mRNA-1"/>
    <property type="gene ID" value="HDID_0000464401"/>
</dbReference>
<organism evidence="1">
    <name type="scientific">Hymenolepis diminuta</name>
    <name type="common">Rat tapeworm</name>
    <dbReference type="NCBI Taxonomy" id="6216"/>
    <lineage>
        <taxon>Eukaryota</taxon>
        <taxon>Metazoa</taxon>
        <taxon>Spiralia</taxon>
        <taxon>Lophotrochozoa</taxon>
        <taxon>Platyhelminthes</taxon>
        <taxon>Cestoda</taxon>
        <taxon>Eucestoda</taxon>
        <taxon>Cyclophyllidea</taxon>
        <taxon>Hymenolepididae</taxon>
        <taxon>Hymenolepis</taxon>
    </lineage>
</organism>